<dbReference type="PANTHER" id="PTHR22939:SF125">
    <property type="entry name" value="PROTEASE DO-LIKE 14-RELATED"/>
    <property type="match status" value="1"/>
</dbReference>
<comment type="caution">
    <text evidence="2">The sequence shown here is derived from an EMBL/GenBank/DDBJ whole genome shotgun (WGS) entry which is preliminary data.</text>
</comment>
<accession>A0ABC8QW33</accession>
<dbReference type="InterPro" id="IPR001254">
    <property type="entry name" value="Trypsin_dom"/>
</dbReference>
<dbReference type="Gene3D" id="2.40.10.10">
    <property type="entry name" value="Trypsin-like serine proteases"/>
    <property type="match status" value="1"/>
</dbReference>
<keyword evidence="3" id="KW-1185">Reference proteome</keyword>
<dbReference type="PANTHER" id="PTHR22939">
    <property type="entry name" value="SERINE PROTEASE FAMILY S1C HTRA-RELATED"/>
    <property type="match status" value="1"/>
</dbReference>
<sequence>MDEGNSGGPLVNVDGEVVGVNIMKVLAADGLGFSVPIDSVSKIIEHFKTNGYLLQLACIYLLPRFNCIKCINFSVNYMSFLCSHTLQCLY</sequence>
<evidence type="ECO:0000259" key="1">
    <source>
        <dbReference type="Pfam" id="PF00089"/>
    </source>
</evidence>
<feature type="domain" description="Peptidase S1" evidence="1">
    <location>
        <begin position="3"/>
        <end position="44"/>
    </location>
</feature>
<dbReference type="Pfam" id="PF00089">
    <property type="entry name" value="Trypsin"/>
    <property type="match status" value="1"/>
</dbReference>
<dbReference type="InterPro" id="IPR009003">
    <property type="entry name" value="Peptidase_S1_PA"/>
</dbReference>
<dbReference type="AlphaFoldDB" id="A0ABC8QW33"/>
<dbReference type="InterPro" id="IPR043504">
    <property type="entry name" value="Peptidase_S1_PA_chymotrypsin"/>
</dbReference>
<reference evidence="2 3" key="1">
    <citation type="submission" date="2024-02" db="EMBL/GenBank/DDBJ databases">
        <authorList>
            <person name="Vignale AGUSTIN F."/>
            <person name="Sosa J E."/>
            <person name="Modenutti C."/>
        </authorList>
    </citation>
    <scope>NUCLEOTIDE SEQUENCE [LARGE SCALE GENOMIC DNA]</scope>
</reference>
<gene>
    <name evidence="2" type="ORF">ILEXP_LOCUS3428</name>
</gene>
<protein>
    <recommendedName>
        <fullName evidence="1">Peptidase S1 domain-containing protein</fullName>
    </recommendedName>
</protein>
<proteinExistence type="predicted"/>
<dbReference type="EMBL" id="CAUOFW020000755">
    <property type="protein sequence ID" value="CAK9136451.1"/>
    <property type="molecule type" value="Genomic_DNA"/>
</dbReference>
<name>A0ABC8QW33_9AQUA</name>
<evidence type="ECO:0000313" key="2">
    <source>
        <dbReference type="EMBL" id="CAK9136451.1"/>
    </source>
</evidence>
<evidence type="ECO:0000313" key="3">
    <source>
        <dbReference type="Proteomes" id="UP001642360"/>
    </source>
</evidence>
<dbReference type="Proteomes" id="UP001642360">
    <property type="component" value="Unassembled WGS sequence"/>
</dbReference>
<dbReference type="SUPFAM" id="SSF50494">
    <property type="entry name" value="Trypsin-like serine proteases"/>
    <property type="match status" value="1"/>
</dbReference>
<organism evidence="2 3">
    <name type="scientific">Ilex paraguariensis</name>
    <name type="common">yerba mate</name>
    <dbReference type="NCBI Taxonomy" id="185542"/>
    <lineage>
        <taxon>Eukaryota</taxon>
        <taxon>Viridiplantae</taxon>
        <taxon>Streptophyta</taxon>
        <taxon>Embryophyta</taxon>
        <taxon>Tracheophyta</taxon>
        <taxon>Spermatophyta</taxon>
        <taxon>Magnoliopsida</taxon>
        <taxon>eudicotyledons</taxon>
        <taxon>Gunneridae</taxon>
        <taxon>Pentapetalae</taxon>
        <taxon>asterids</taxon>
        <taxon>campanulids</taxon>
        <taxon>Aquifoliales</taxon>
        <taxon>Aquifoliaceae</taxon>
        <taxon>Ilex</taxon>
    </lineage>
</organism>